<comment type="caution">
    <text evidence="3">The sequence shown here is derived from an EMBL/GenBank/DDBJ whole genome shotgun (WGS) entry which is preliminary data.</text>
</comment>
<dbReference type="Pfam" id="PF01344">
    <property type="entry name" value="Kelch_1"/>
    <property type="match status" value="2"/>
</dbReference>
<keyword evidence="1" id="KW-0880">Kelch repeat</keyword>
<dbReference type="PANTHER" id="PTHR24412">
    <property type="entry name" value="KELCH PROTEIN"/>
    <property type="match status" value="1"/>
</dbReference>
<dbReference type="Proteomes" id="UP000663848">
    <property type="component" value="Unassembled WGS sequence"/>
</dbReference>
<organism evidence="3 4">
    <name type="scientific">Rotaria socialis</name>
    <dbReference type="NCBI Taxonomy" id="392032"/>
    <lineage>
        <taxon>Eukaryota</taxon>
        <taxon>Metazoa</taxon>
        <taxon>Spiralia</taxon>
        <taxon>Gnathifera</taxon>
        <taxon>Rotifera</taxon>
        <taxon>Eurotatoria</taxon>
        <taxon>Bdelloidea</taxon>
        <taxon>Philodinida</taxon>
        <taxon>Philodinidae</taxon>
        <taxon>Rotaria</taxon>
    </lineage>
</organism>
<sequence>YAIGGHDGNVHLNSAEVFDPQTNRWEPLAPMNTWRRGIAVGCLGGPLYAVGGLDDSTCFDTVERYDIEH</sequence>
<dbReference type="SMART" id="SM00612">
    <property type="entry name" value="Kelch"/>
    <property type="match status" value="1"/>
</dbReference>
<protein>
    <submittedName>
        <fullName evidence="3">Uncharacterized protein</fullName>
    </submittedName>
</protein>
<evidence type="ECO:0000256" key="2">
    <source>
        <dbReference type="ARBA" id="ARBA00022737"/>
    </source>
</evidence>
<evidence type="ECO:0000313" key="3">
    <source>
        <dbReference type="EMBL" id="CAF5065476.1"/>
    </source>
</evidence>
<feature type="non-terminal residue" evidence="3">
    <location>
        <position position="69"/>
    </location>
</feature>
<feature type="non-terminal residue" evidence="3">
    <location>
        <position position="1"/>
    </location>
</feature>
<evidence type="ECO:0000256" key="1">
    <source>
        <dbReference type="ARBA" id="ARBA00022441"/>
    </source>
</evidence>
<gene>
    <name evidence="3" type="ORF">QYT958_LOCUS42918</name>
</gene>
<name>A0A822DAZ1_9BILA</name>
<dbReference type="SUPFAM" id="SSF117281">
    <property type="entry name" value="Kelch motif"/>
    <property type="match status" value="1"/>
</dbReference>
<dbReference type="EMBL" id="CAJOBR010057705">
    <property type="protein sequence ID" value="CAF5065476.1"/>
    <property type="molecule type" value="Genomic_DNA"/>
</dbReference>
<dbReference type="Gene3D" id="2.120.10.80">
    <property type="entry name" value="Kelch-type beta propeller"/>
    <property type="match status" value="1"/>
</dbReference>
<keyword evidence="2" id="KW-0677">Repeat</keyword>
<accession>A0A822DAZ1</accession>
<proteinExistence type="predicted"/>
<dbReference type="InterPro" id="IPR006652">
    <property type="entry name" value="Kelch_1"/>
</dbReference>
<dbReference type="PANTHER" id="PTHR24412:SF480">
    <property type="entry name" value="KELCH-LIKE PROTEIN 8"/>
    <property type="match status" value="1"/>
</dbReference>
<dbReference type="InterPro" id="IPR015915">
    <property type="entry name" value="Kelch-typ_b-propeller"/>
</dbReference>
<reference evidence="3" key="1">
    <citation type="submission" date="2021-02" db="EMBL/GenBank/DDBJ databases">
        <authorList>
            <person name="Nowell W R."/>
        </authorList>
    </citation>
    <scope>NUCLEOTIDE SEQUENCE</scope>
</reference>
<evidence type="ECO:0000313" key="4">
    <source>
        <dbReference type="Proteomes" id="UP000663848"/>
    </source>
</evidence>
<dbReference type="AlphaFoldDB" id="A0A822DAZ1"/>